<dbReference type="InterPro" id="IPR050833">
    <property type="entry name" value="Poly_Biosynth_Transport"/>
</dbReference>
<keyword evidence="5 6" id="KW-0472">Membrane</keyword>
<dbReference type="PANTHER" id="PTHR30250:SF11">
    <property type="entry name" value="O-ANTIGEN TRANSPORTER-RELATED"/>
    <property type="match status" value="1"/>
</dbReference>
<feature type="transmembrane region" description="Helical" evidence="6">
    <location>
        <begin position="188"/>
        <end position="205"/>
    </location>
</feature>
<reference evidence="8" key="1">
    <citation type="submission" date="2016-10" db="EMBL/GenBank/DDBJ databases">
        <authorList>
            <person name="Varghese N."/>
            <person name="Submissions S."/>
        </authorList>
    </citation>
    <scope>NUCLEOTIDE SEQUENCE [LARGE SCALE GENOMIC DNA]</scope>
    <source>
        <strain evidence="8">DSM 24499</strain>
    </source>
</reference>
<dbReference type="AlphaFoldDB" id="A0A1I1KS62"/>
<dbReference type="RefSeq" id="WP_092543545.1">
    <property type="nucleotide sequence ID" value="NZ_FOKV01000006.1"/>
</dbReference>
<feature type="transmembrane region" description="Helical" evidence="6">
    <location>
        <begin position="237"/>
        <end position="261"/>
    </location>
</feature>
<dbReference type="OrthoDB" id="846354at2"/>
<organism evidence="7 8">
    <name type="scientific">Zunongwangia mangrovi</name>
    <dbReference type="NCBI Taxonomy" id="1334022"/>
    <lineage>
        <taxon>Bacteria</taxon>
        <taxon>Pseudomonadati</taxon>
        <taxon>Bacteroidota</taxon>
        <taxon>Flavobacteriia</taxon>
        <taxon>Flavobacteriales</taxon>
        <taxon>Flavobacteriaceae</taxon>
        <taxon>Zunongwangia</taxon>
    </lineage>
</organism>
<evidence type="ECO:0000256" key="4">
    <source>
        <dbReference type="ARBA" id="ARBA00022989"/>
    </source>
</evidence>
<feature type="transmembrane region" description="Helical" evidence="6">
    <location>
        <begin position="128"/>
        <end position="152"/>
    </location>
</feature>
<protein>
    <submittedName>
        <fullName evidence="7">Membrane protein involved in the export of O-antigen and teichoic acid</fullName>
    </submittedName>
</protein>
<evidence type="ECO:0000256" key="6">
    <source>
        <dbReference type="SAM" id="Phobius"/>
    </source>
</evidence>
<keyword evidence="2" id="KW-1003">Cell membrane</keyword>
<dbReference type="GO" id="GO:0005886">
    <property type="term" value="C:plasma membrane"/>
    <property type="evidence" value="ECO:0007669"/>
    <property type="project" value="UniProtKB-SubCell"/>
</dbReference>
<evidence type="ECO:0000256" key="5">
    <source>
        <dbReference type="ARBA" id="ARBA00023136"/>
    </source>
</evidence>
<evidence type="ECO:0000313" key="7">
    <source>
        <dbReference type="EMBL" id="SFC63674.1"/>
    </source>
</evidence>
<proteinExistence type="predicted"/>
<keyword evidence="3 6" id="KW-0812">Transmembrane</keyword>
<sequence>MIKALFRTRFSGLIYHNWFKIIFVFIAGQGAVQFVQLLSGFFLIHWLSVEDYAQYSIAFAFQSTAQVLVELGVSGSVVALVGNRVNDKAVLGKYIKGGKFFRNRMFFVVSVICLIGFPYMTWQHGWPIHITVFLLICILLNLFFSGNTAFYITPLMIHRKLKDIYNIQLTSGVCRLIFLWTVYLLSIINSWIAALTTCLTVFYNGERFRKKSKEFIDEPVESDPGTRKEILNYVKPVIPGIIYSAFSAQISLFIIGIFGASENIAEVGALGRLGQIFMIFNMASSTLVVPYLARQSKKHLGRKFLAILGIGLCIALTLITIGFILPEPLLWIMGDKYSHLEGEVGLLILNSSIIFINVLMWDMNCSRKWLWSWIPIVSISSNVLLQALMIFTMDLSTTYSVLIFSVILSIFNLLNKILVTIIGLNKTKNEINLLSEE</sequence>
<evidence type="ECO:0000256" key="1">
    <source>
        <dbReference type="ARBA" id="ARBA00004651"/>
    </source>
</evidence>
<accession>A0A1I1KS62</accession>
<feature type="transmembrane region" description="Helical" evidence="6">
    <location>
        <begin position="273"/>
        <end position="292"/>
    </location>
</feature>
<dbReference type="PANTHER" id="PTHR30250">
    <property type="entry name" value="PST FAMILY PREDICTED COLANIC ACID TRANSPORTER"/>
    <property type="match status" value="1"/>
</dbReference>
<dbReference type="EMBL" id="FOKV01000006">
    <property type="protein sequence ID" value="SFC63674.1"/>
    <property type="molecule type" value="Genomic_DNA"/>
</dbReference>
<evidence type="ECO:0000313" key="8">
    <source>
        <dbReference type="Proteomes" id="UP000199438"/>
    </source>
</evidence>
<name>A0A1I1KS62_9FLAO</name>
<feature type="transmembrane region" description="Helical" evidence="6">
    <location>
        <begin position="304"/>
        <end position="324"/>
    </location>
</feature>
<gene>
    <name evidence="7" type="ORF">SAMN04487907_106140</name>
</gene>
<comment type="subcellular location">
    <subcellularLocation>
        <location evidence="1">Cell membrane</location>
        <topology evidence="1">Multi-pass membrane protein</topology>
    </subcellularLocation>
</comment>
<keyword evidence="8" id="KW-1185">Reference proteome</keyword>
<feature type="transmembrane region" description="Helical" evidence="6">
    <location>
        <begin position="59"/>
        <end position="82"/>
    </location>
</feature>
<dbReference type="Proteomes" id="UP000199438">
    <property type="component" value="Unassembled WGS sequence"/>
</dbReference>
<feature type="transmembrane region" description="Helical" evidence="6">
    <location>
        <begin position="164"/>
        <end position="182"/>
    </location>
</feature>
<feature type="transmembrane region" description="Helical" evidence="6">
    <location>
        <begin position="21"/>
        <end position="47"/>
    </location>
</feature>
<feature type="transmembrane region" description="Helical" evidence="6">
    <location>
        <begin position="344"/>
        <end position="361"/>
    </location>
</feature>
<dbReference type="STRING" id="1334022.SAMN04487907_106140"/>
<feature type="transmembrane region" description="Helical" evidence="6">
    <location>
        <begin position="373"/>
        <end position="393"/>
    </location>
</feature>
<evidence type="ECO:0000256" key="3">
    <source>
        <dbReference type="ARBA" id="ARBA00022692"/>
    </source>
</evidence>
<feature type="transmembrane region" description="Helical" evidence="6">
    <location>
        <begin position="399"/>
        <end position="424"/>
    </location>
</feature>
<feature type="transmembrane region" description="Helical" evidence="6">
    <location>
        <begin position="103"/>
        <end position="122"/>
    </location>
</feature>
<evidence type="ECO:0000256" key="2">
    <source>
        <dbReference type="ARBA" id="ARBA00022475"/>
    </source>
</evidence>
<keyword evidence="4 6" id="KW-1133">Transmembrane helix</keyword>